<dbReference type="Proteomes" id="UP000824533">
    <property type="component" value="Linkage Group LG12"/>
</dbReference>
<organism evidence="1 2">
    <name type="scientific">Dendrolimus kikuchii</name>
    <dbReference type="NCBI Taxonomy" id="765133"/>
    <lineage>
        <taxon>Eukaryota</taxon>
        <taxon>Metazoa</taxon>
        <taxon>Ecdysozoa</taxon>
        <taxon>Arthropoda</taxon>
        <taxon>Hexapoda</taxon>
        <taxon>Insecta</taxon>
        <taxon>Pterygota</taxon>
        <taxon>Neoptera</taxon>
        <taxon>Endopterygota</taxon>
        <taxon>Lepidoptera</taxon>
        <taxon>Glossata</taxon>
        <taxon>Ditrysia</taxon>
        <taxon>Bombycoidea</taxon>
        <taxon>Lasiocampidae</taxon>
        <taxon>Dendrolimus</taxon>
    </lineage>
</organism>
<protein>
    <submittedName>
        <fullName evidence="1">Uncharacterized protein</fullName>
    </submittedName>
</protein>
<reference evidence="1 2" key="1">
    <citation type="journal article" date="2021" name="Front. Genet.">
        <title>Chromosome-Level Genome Assembly Reveals Significant Gene Expansion in the Toll and IMD Signaling Pathways of Dendrolimus kikuchii.</title>
        <authorList>
            <person name="Zhou J."/>
            <person name="Wu P."/>
            <person name="Xiong Z."/>
            <person name="Liu N."/>
            <person name="Zhao N."/>
            <person name="Ji M."/>
            <person name="Qiu Y."/>
            <person name="Yang B."/>
        </authorList>
    </citation>
    <scope>NUCLEOTIDE SEQUENCE [LARGE SCALE GENOMIC DNA]</scope>
    <source>
        <strain evidence="1">Ann1</strain>
    </source>
</reference>
<keyword evidence="2" id="KW-1185">Reference proteome</keyword>
<comment type="caution">
    <text evidence="1">The sequence shown here is derived from an EMBL/GenBank/DDBJ whole genome shotgun (WGS) entry which is preliminary data.</text>
</comment>
<accession>A0ACC1CZC6</accession>
<proteinExistence type="predicted"/>
<name>A0ACC1CZC6_9NEOP</name>
<evidence type="ECO:0000313" key="2">
    <source>
        <dbReference type="Proteomes" id="UP000824533"/>
    </source>
</evidence>
<gene>
    <name evidence="1" type="ORF">K1T71_007058</name>
</gene>
<sequence length="259" mass="29657">MRHRDSLFKKTKKYPNDEVLKVSYKRYRNFVNSLLKKLKNDHNKNAILSAKNNSKLLWDTIKNITYSKKPHDSPTQLLSSVNPNDSINEVNSYFSKIGSDLAQIIISKNIPSFHVPPTKTVLNSFVLLPTSESEINTIIENSKSSVIVPVHKSGDKSRVNNYRPISILSSLSKVIERLINNRLIQYLEYNNLISTHQFGFRSGKSTDAAVEELTNYITFNLDKKQKVIAIFLDLTKKILTEWLLKLDYDSTEALLVLIT</sequence>
<dbReference type="EMBL" id="CM034398">
    <property type="protein sequence ID" value="KAJ0177049.1"/>
    <property type="molecule type" value="Genomic_DNA"/>
</dbReference>
<evidence type="ECO:0000313" key="1">
    <source>
        <dbReference type="EMBL" id="KAJ0177049.1"/>
    </source>
</evidence>